<evidence type="ECO:0000256" key="5">
    <source>
        <dbReference type="ARBA" id="ARBA00022605"/>
    </source>
</evidence>
<dbReference type="RefSeq" id="WP_167085114.1">
    <property type="nucleotide sequence ID" value="NZ_BAAADC010000001.1"/>
</dbReference>
<dbReference type="CDD" id="cd00405">
    <property type="entry name" value="PRAI"/>
    <property type="match status" value="1"/>
</dbReference>
<sequence length="221" mass="23160">MALLVKICGVNASDSADAAVRAGADMVGLVFHPKSPRHLSFEAARSLADHLRGRVQLVTLIADADDEMIAGALAAVRPDFLQLHGRETPERAAALKSRFGVQLIKAFPIASAADFAPVAAFTDIADLFLFDAKAPEGLRPGGHGVAFDWQLLKGRAFPRPWLLAGGLSPANVGRAVILSGAPGVDVSSGVETAPGVKDTHLIAEFLSAARNPKLDLEEARS</sequence>
<dbReference type="Pfam" id="PF00697">
    <property type="entry name" value="PRAI"/>
    <property type="match status" value="1"/>
</dbReference>
<gene>
    <name evidence="9" type="primary">trpF</name>
    <name evidence="11" type="ORF">FHS83_003819</name>
</gene>
<feature type="domain" description="N-(5'phosphoribosyl) anthranilate isomerase (PRAI)" evidence="10">
    <location>
        <begin position="5"/>
        <end position="207"/>
    </location>
</feature>
<dbReference type="EC" id="5.3.1.24" evidence="3 9"/>
<dbReference type="InterPro" id="IPR011060">
    <property type="entry name" value="RibuloseP-bd_barrel"/>
</dbReference>
<dbReference type="EMBL" id="JAASRM010000001">
    <property type="protein sequence ID" value="NIK90501.1"/>
    <property type="molecule type" value="Genomic_DNA"/>
</dbReference>
<comment type="similarity">
    <text evidence="9">Belongs to the TrpF family.</text>
</comment>
<reference evidence="11 12" key="1">
    <citation type="submission" date="2020-03" db="EMBL/GenBank/DDBJ databases">
        <title>Genomic Encyclopedia of Type Strains, Phase IV (KMG-IV): sequencing the most valuable type-strain genomes for metagenomic binning, comparative biology and taxonomic classification.</title>
        <authorList>
            <person name="Goeker M."/>
        </authorList>
    </citation>
    <scope>NUCLEOTIDE SEQUENCE [LARGE SCALE GENOMIC DNA]</scope>
    <source>
        <strain evidence="11 12">DSM 19867</strain>
    </source>
</reference>
<dbReference type="PANTHER" id="PTHR42894">
    <property type="entry name" value="N-(5'-PHOSPHORIBOSYL)ANTHRANILATE ISOMERASE"/>
    <property type="match status" value="1"/>
</dbReference>
<proteinExistence type="inferred from homology"/>
<protein>
    <recommendedName>
        <fullName evidence="4 9">N-(5'-phosphoribosyl)anthranilate isomerase</fullName>
        <shortName evidence="9">PRAI</shortName>
        <ecNumber evidence="3 9">5.3.1.24</ecNumber>
    </recommendedName>
</protein>
<organism evidence="11 12">
    <name type="scientific">Rhizomicrobium palustre</name>
    <dbReference type="NCBI Taxonomy" id="189966"/>
    <lineage>
        <taxon>Bacteria</taxon>
        <taxon>Pseudomonadati</taxon>
        <taxon>Pseudomonadota</taxon>
        <taxon>Alphaproteobacteria</taxon>
        <taxon>Micropepsales</taxon>
        <taxon>Micropepsaceae</taxon>
        <taxon>Rhizomicrobium</taxon>
    </lineage>
</organism>
<evidence type="ECO:0000313" key="12">
    <source>
        <dbReference type="Proteomes" id="UP000570514"/>
    </source>
</evidence>
<evidence type="ECO:0000256" key="2">
    <source>
        <dbReference type="ARBA" id="ARBA00004664"/>
    </source>
</evidence>
<keyword evidence="6 9" id="KW-0822">Tryptophan biosynthesis</keyword>
<dbReference type="AlphaFoldDB" id="A0A846N5P3"/>
<dbReference type="Gene3D" id="3.20.20.70">
    <property type="entry name" value="Aldolase class I"/>
    <property type="match status" value="1"/>
</dbReference>
<comment type="catalytic activity">
    <reaction evidence="1 9">
        <text>N-(5-phospho-beta-D-ribosyl)anthranilate = 1-(2-carboxyphenylamino)-1-deoxy-D-ribulose 5-phosphate</text>
        <dbReference type="Rhea" id="RHEA:21540"/>
        <dbReference type="ChEBI" id="CHEBI:18277"/>
        <dbReference type="ChEBI" id="CHEBI:58613"/>
        <dbReference type="EC" id="5.3.1.24"/>
    </reaction>
</comment>
<keyword evidence="8 9" id="KW-0413">Isomerase</keyword>
<keyword evidence="12" id="KW-1185">Reference proteome</keyword>
<evidence type="ECO:0000256" key="3">
    <source>
        <dbReference type="ARBA" id="ARBA00012572"/>
    </source>
</evidence>
<evidence type="ECO:0000256" key="4">
    <source>
        <dbReference type="ARBA" id="ARBA00022272"/>
    </source>
</evidence>
<comment type="caution">
    <text evidence="11">The sequence shown here is derived from an EMBL/GenBank/DDBJ whole genome shotgun (WGS) entry which is preliminary data.</text>
</comment>
<evidence type="ECO:0000256" key="8">
    <source>
        <dbReference type="ARBA" id="ARBA00023235"/>
    </source>
</evidence>
<dbReference type="SUPFAM" id="SSF51366">
    <property type="entry name" value="Ribulose-phoshate binding barrel"/>
    <property type="match status" value="1"/>
</dbReference>
<dbReference type="UniPathway" id="UPA00035">
    <property type="reaction ID" value="UER00042"/>
</dbReference>
<evidence type="ECO:0000313" key="11">
    <source>
        <dbReference type="EMBL" id="NIK90501.1"/>
    </source>
</evidence>
<dbReference type="GO" id="GO:0000162">
    <property type="term" value="P:L-tryptophan biosynthetic process"/>
    <property type="evidence" value="ECO:0007669"/>
    <property type="project" value="UniProtKB-UniRule"/>
</dbReference>
<dbReference type="Proteomes" id="UP000570514">
    <property type="component" value="Unassembled WGS sequence"/>
</dbReference>
<dbReference type="GO" id="GO:0004640">
    <property type="term" value="F:phosphoribosylanthranilate isomerase activity"/>
    <property type="evidence" value="ECO:0007669"/>
    <property type="project" value="UniProtKB-UniRule"/>
</dbReference>
<accession>A0A846N5P3</accession>
<keyword evidence="5 9" id="KW-0028">Amino-acid biosynthesis</keyword>
<dbReference type="InterPro" id="IPR044643">
    <property type="entry name" value="TrpF_fam"/>
</dbReference>
<evidence type="ECO:0000259" key="10">
    <source>
        <dbReference type="Pfam" id="PF00697"/>
    </source>
</evidence>
<evidence type="ECO:0000256" key="6">
    <source>
        <dbReference type="ARBA" id="ARBA00022822"/>
    </source>
</evidence>
<dbReference type="PANTHER" id="PTHR42894:SF1">
    <property type="entry name" value="N-(5'-PHOSPHORIBOSYL)ANTHRANILATE ISOMERASE"/>
    <property type="match status" value="1"/>
</dbReference>
<dbReference type="InterPro" id="IPR001240">
    <property type="entry name" value="PRAI_dom"/>
</dbReference>
<dbReference type="InterPro" id="IPR013785">
    <property type="entry name" value="Aldolase_TIM"/>
</dbReference>
<keyword evidence="7 9" id="KW-0057">Aromatic amino acid biosynthesis</keyword>
<evidence type="ECO:0000256" key="9">
    <source>
        <dbReference type="HAMAP-Rule" id="MF_00135"/>
    </source>
</evidence>
<evidence type="ECO:0000256" key="7">
    <source>
        <dbReference type="ARBA" id="ARBA00023141"/>
    </source>
</evidence>
<dbReference type="HAMAP" id="MF_00135">
    <property type="entry name" value="PRAI"/>
    <property type="match status" value="1"/>
</dbReference>
<evidence type="ECO:0000256" key="1">
    <source>
        <dbReference type="ARBA" id="ARBA00001164"/>
    </source>
</evidence>
<dbReference type="NCBIfam" id="NF002295">
    <property type="entry name" value="PRK01222.1-1"/>
    <property type="match status" value="1"/>
</dbReference>
<name>A0A846N5P3_9PROT</name>
<comment type="pathway">
    <text evidence="2 9">Amino-acid biosynthesis; L-tryptophan biosynthesis; L-tryptophan from chorismate: step 3/5.</text>
</comment>